<keyword evidence="3" id="KW-1003">Cell membrane</keyword>
<evidence type="ECO:0000256" key="3">
    <source>
        <dbReference type="ARBA" id="ARBA00022475"/>
    </source>
</evidence>
<accession>A0AAX2A9W1</accession>
<feature type="transmembrane region" description="Helical" evidence="7">
    <location>
        <begin position="65"/>
        <end position="88"/>
    </location>
</feature>
<keyword evidence="6 7" id="KW-0472">Membrane</keyword>
<reference evidence="8 9" key="1">
    <citation type="submission" date="2017-10" db="EMBL/GenBank/DDBJ databases">
        <title>Genomics of the genus Arcobacter.</title>
        <authorList>
            <person name="Perez-Cataluna A."/>
            <person name="Figueras M.J."/>
        </authorList>
    </citation>
    <scope>NUCLEOTIDE SEQUENCE [LARGE SCALE GENOMIC DNA]</scope>
    <source>
        <strain evidence="8 9">CECT 7835</strain>
    </source>
</reference>
<evidence type="ECO:0000256" key="4">
    <source>
        <dbReference type="ARBA" id="ARBA00022692"/>
    </source>
</evidence>
<evidence type="ECO:0000256" key="7">
    <source>
        <dbReference type="SAM" id="Phobius"/>
    </source>
</evidence>
<evidence type="ECO:0000256" key="2">
    <source>
        <dbReference type="ARBA" id="ARBA00006679"/>
    </source>
</evidence>
<name>A0AAX2A9W1_9BACT</name>
<keyword evidence="5 7" id="KW-1133">Transmembrane helix</keyword>
<evidence type="ECO:0000256" key="1">
    <source>
        <dbReference type="ARBA" id="ARBA00004651"/>
    </source>
</evidence>
<comment type="similarity">
    <text evidence="2">Belongs to the DoxX family.</text>
</comment>
<keyword evidence="4 7" id="KW-0812">Transmembrane</keyword>
<comment type="caution">
    <text evidence="8">The sequence shown here is derived from an EMBL/GenBank/DDBJ whole genome shotgun (WGS) entry which is preliminary data.</text>
</comment>
<dbReference type="InterPro" id="IPR032808">
    <property type="entry name" value="DoxX"/>
</dbReference>
<evidence type="ECO:0000256" key="5">
    <source>
        <dbReference type="ARBA" id="ARBA00022989"/>
    </source>
</evidence>
<feature type="transmembrane region" description="Helical" evidence="7">
    <location>
        <begin position="95"/>
        <end position="116"/>
    </location>
</feature>
<keyword evidence="9" id="KW-1185">Reference proteome</keyword>
<dbReference type="AlphaFoldDB" id="A0AAX2A9W1"/>
<dbReference type="Proteomes" id="UP000289193">
    <property type="component" value="Unassembled WGS sequence"/>
</dbReference>
<gene>
    <name evidence="8" type="ORF">CRV05_05380</name>
</gene>
<dbReference type="EMBL" id="PDKM01000002">
    <property type="protein sequence ID" value="RXK10710.1"/>
    <property type="molecule type" value="Genomic_DNA"/>
</dbReference>
<comment type="subcellular location">
    <subcellularLocation>
        <location evidence="1">Cell membrane</location>
        <topology evidence="1">Multi-pass membrane protein</topology>
    </subcellularLocation>
</comment>
<protein>
    <submittedName>
        <fullName evidence="8">DoxX family protein</fullName>
    </submittedName>
</protein>
<feature type="transmembrane region" description="Helical" evidence="7">
    <location>
        <begin position="27"/>
        <end position="45"/>
    </location>
</feature>
<proteinExistence type="inferred from homology"/>
<evidence type="ECO:0000313" key="8">
    <source>
        <dbReference type="EMBL" id="RXK10710.1"/>
    </source>
</evidence>
<evidence type="ECO:0000313" key="9">
    <source>
        <dbReference type="Proteomes" id="UP000289193"/>
    </source>
</evidence>
<dbReference type="Pfam" id="PF07681">
    <property type="entry name" value="DoxX"/>
    <property type="match status" value="1"/>
</dbReference>
<organism evidence="8 9">
    <name type="scientific">Halarcobacter bivalviorum</name>
    <dbReference type="NCBI Taxonomy" id="663364"/>
    <lineage>
        <taxon>Bacteria</taxon>
        <taxon>Pseudomonadati</taxon>
        <taxon>Campylobacterota</taxon>
        <taxon>Epsilonproteobacteria</taxon>
        <taxon>Campylobacterales</taxon>
        <taxon>Arcobacteraceae</taxon>
        <taxon>Halarcobacter</taxon>
    </lineage>
</organism>
<dbReference type="GO" id="GO:0005886">
    <property type="term" value="C:plasma membrane"/>
    <property type="evidence" value="ECO:0007669"/>
    <property type="project" value="UniProtKB-SubCell"/>
</dbReference>
<evidence type="ECO:0000256" key="6">
    <source>
        <dbReference type="ARBA" id="ARBA00023136"/>
    </source>
</evidence>
<dbReference type="PANTHER" id="PTHR33452:SF1">
    <property type="entry name" value="INNER MEMBRANE PROTEIN YPHA-RELATED"/>
    <property type="match status" value="1"/>
</dbReference>
<sequence>MRFLKFIIEGVVLNNFLFNQKALFENLSLLLLRLFIGGTFLGYGISKIQKFESFYLPWFTDKLGIPFPELSLSLVIFFQIVGGVAIILGLFTRVFAIPLFLIMLVAMLTVNIHNGFNTAPNFGYEINLAYMSILFILFSYNSGKFSLENILFKRD</sequence>
<dbReference type="PANTHER" id="PTHR33452">
    <property type="entry name" value="OXIDOREDUCTASE CATD-RELATED"/>
    <property type="match status" value="1"/>
</dbReference>
<feature type="transmembrane region" description="Helical" evidence="7">
    <location>
        <begin position="128"/>
        <end position="147"/>
    </location>
</feature>
<dbReference type="InterPro" id="IPR051907">
    <property type="entry name" value="DoxX-like_oxidoreductase"/>
</dbReference>